<evidence type="ECO:0000256" key="8">
    <source>
        <dbReference type="SAM" id="Phobius"/>
    </source>
</evidence>
<keyword evidence="6 8" id="KW-0472">Membrane</keyword>
<reference evidence="9 10" key="1">
    <citation type="journal article" date="2019" name="Int. J. Syst. Evol. Microbiol.">
        <title>The Global Catalogue of Microorganisms (GCM) 10K type strain sequencing project: providing services to taxonomists for standard genome sequencing and annotation.</title>
        <authorList>
            <consortium name="The Broad Institute Genomics Platform"/>
            <consortium name="The Broad Institute Genome Sequencing Center for Infectious Disease"/>
            <person name="Wu L."/>
            <person name="Ma J."/>
        </authorList>
    </citation>
    <scope>NUCLEOTIDE SEQUENCE [LARGE SCALE GENOMIC DNA]</scope>
    <source>
        <strain evidence="9 10">JCM 15900</strain>
    </source>
</reference>
<feature type="compositionally biased region" description="Low complexity" evidence="7">
    <location>
        <begin position="189"/>
        <end position="205"/>
    </location>
</feature>
<comment type="subcellular location">
    <subcellularLocation>
        <location evidence="1">Cell membrane</location>
        <topology evidence="1">Multi-pass membrane protein</topology>
    </subcellularLocation>
</comment>
<evidence type="ECO:0000313" key="10">
    <source>
        <dbReference type="Proteomes" id="UP001500984"/>
    </source>
</evidence>
<evidence type="ECO:0000256" key="7">
    <source>
        <dbReference type="SAM" id="MobiDB-lite"/>
    </source>
</evidence>
<comment type="similarity">
    <text evidence="2">Belongs to the CPA3 antiporters (TC 2.A.63) subunit C family.</text>
</comment>
<keyword evidence="3" id="KW-1003">Cell membrane</keyword>
<evidence type="ECO:0000256" key="5">
    <source>
        <dbReference type="ARBA" id="ARBA00022989"/>
    </source>
</evidence>
<proteinExistence type="inferred from homology"/>
<name>A0ABN2WR96_9MICO</name>
<dbReference type="PANTHER" id="PTHR34583:SF2">
    <property type="entry name" value="ANTIPORTER SUBUNIT MNHC2-RELATED"/>
    <property type="match status" value="1"/>
</dbReference>
<protein>
    <submittedName>
        <fullName evidence="9">Na(+)/H(+) antiporter subunit C</fullName>
    </submittedName>
</protein>
<dbReference type="NCBIfam" id="NF005929">
    <property type="entry name" value="PRK07946.1"/>
    <property type="match status" value="1"/>
</dbReference>
<feature type="transmembrane region" description="Helical" evidence="8">
    <location>
        <begin position="6"/>
        <end position="23"/>
    </location>
</feature>
<dbReference type="InterPro" id="IPR039428">
    <property type="entry name" value="NUOK/Mnh_C1-like"/>
</dbReference>
<evidence type="ECO:0000313" key="9">
    <source>
        <dbReference type="EMBL" id="GAA2096191.1"/>
    </source>
</evidence>
<comment type="caution">
    <text evidence="9">The sequence shown here is derived from an EMBL/GenBank/DDBJ whole genome shotgun (WGS) entry which is preliminary data.</text>
</comment>
<evidence type="ECO:0000256" key="2">
    <source>
        <dbReference type="ARBA" id="ARBA00010388"/>
    </source>
</evidence>
<feature type="compositionally biased region" description="Basic and acidic residues" evidence="7">
    <location>
        <begin position="147"/>
        <end position="158"/>
    </location>
</feature>
<accession>A0ABN2WR96</accession>
<sequence>MTPPLIMLAAMGVMYAAGVYLMLDRSLTRVLLGFMLVGNATNVLLLLTAGPPGGAPLTDGVDLSTEGMLDPLPQALILTAIVITFGITAFLLAMIYRSWRFVRDETLQDDLEDVRVALERSRESGDEAGTSGEYDDTEFGDEATDPVEDHPLDLDRDSTPQVRAALREAATAEPEPGGRTDGGGTEFSGDAGEAAAPGAASGAAPAPEPGTADDETSEGGRA</sequence>
<dbReference type="Gene3D" id="1.10.287.3510">
    <property type="match status" value="1"/>
</dbReference>
<keyword evidence="4 8" id="KW-0812">Transmembrane</keyword>
<feature type="transmembrane region" description="Helical" evidence="8">
    <location>
        <begin position="72"/>
        <end position="96"/>
    </location>
</feature>
<dbReference type="Proteomes" id="UP001500984">
    <property type="component" value="Unassembled WGS sequence"/>
</dbReference>
<feature type="compositionally biased region" description="Acidic residues" evidence="7">
    <location>
        <begin position="133"/>
        <end position="146"/>
    </location>
</feature>
<organism evidence="9 10">
    <name type="scientific">Brevibacterium salitolerans</name>
    <dbReference type="NCBI Taxonomy" id="1403566"/>
    <lineage>
        <taxon>Bacteria</taxon>
        <taxon>Bacillati</taxon>
        <taxon>Actinomycetota</taxon>
        <taxon>Actinomycetes</taxon>
        <taxon>Micrococcales</taxon>
        <taxon>Brevibacteriaceae</taxon>
        <taxon>Brevibacterium</taxon>
    </lineage>
</organism>
<feature type="transmembrane region" description="Helical" evidence="8">
    <location>
        <begin position="30"/>
        <end position="52"/>
    </location>
</feature>
<feature type="region of interest" description="Disordered" evidence="7">
    <location>
        <begin position="120"/>
        <end position="222"/>
    </location>
</feature>
<dbReference type="InterPro" id="IPR050601">
    <property type="entry name" value="CPA3_antiporter_subunitC"/>
</dbReference>
<keyword evidence="5 8" id="KW-1133">Transmembrane helix</keyword>
<keyword evidence="10" id="KW-1185">Reference proteome</keyword>
<gene>
    <name evidence="9" type="ORF">GCM10009823_16160</name>
</gene>
<feature type="compositionally biased region" description="Acidic residues" evidence="7">
    <location>
        <begin position="211"/>
        <end position="222"/>
    </location>
</feature>
<evidence type="ECO:0000256" key="4">
    <source>
        <dbReference type="ARBA" id="ARBA00022692"/>
    </source>
</evidence>
<dbReference type="PANTHER" id="PTHR34583">
    <property type="entry name" value="ANTIPORTER SUBUNIT MNHC2-RELATED"/>
    <property type="match status" value="1"/>
</dbReference>
<dbReference type="EMBL" id="BAAAPZ010000006">
    <property type="protein sequence ID" value="GAA2096191.1"/>
    <property type="molecule type" value="Genomic_DNA"/>
</dbReference>
<dbReference type="Pfam" id="PF00420">
    <property type="entry name" value="Oxidored_q2"/>
    <property type="match status" value="1"/>
</dbReference>
<dbReference type="RefSeq" id="WP_344336840.1">
    <property type="nucleotide sequence ID" value="NZ_BAAAPZ010000006.1"/>
</dbReference>
<evidence type="ECO:0000256" key="3">
    <source>
        <dbReference type="ARBA" id="ARBA00022475"/>
    </source>
</evidence>
<evidence type="ECO:0000256" key="6">
    <source>
        <dbReference type="ARBA" id="ARBA00023136"/>
    </source>
</evidence>
<evidence type="ECO:0000256" key="1">
    <source>
        <dbReference type="ARBA" id="ARBA00004651"/>
    </source>
</evidence>